<organism evidence="2">
    <name type="scientific">marine sediment metagenome</name>
    <dbReference type="NCBI Taxonomy" id="412755"/>
    <lineage>
        <taxon>unclassified sequences</taxon>
        <taxon>metagenomes</taxon>
        <taxon>ecological metagenomes</taxon>
    </lineage>
</organism>
<keyword evidence="1" id="KW-1133">Transmembrane helix</keyword>
<proteinExistence type="predicted"/>
<accession>A0A0F9C0P7</accession>
<gene>
    <name evidence="2" type="ORF">LCGC14_2382320</name>
</gene>
<keyword evidence="1" id="KW-0472">Membrane</keyword>
<feature type="transmembrane region" description="Helical" evidence="1">
    <location>
        <begin position="7"/>
        <end position="24"/>
    </location>
</feature>
<sequence length="64" mass="7097">MSRNLRRYLVVVLGWGGVTVANVAPYIEALFLPLLGLSLVLLAGCGYFLTRHIQILRSEEVPRA</sequence>
<reference evidence="2" key="1">
    <citation type="journal article" date="2015" name="Nature">
        <title>Complex archaea that bridge the gap between prokaryotes and eukaryotes.</title>
        <authorList>
            <person name="Spang A."/>
            <person name="Saw J.H."/>
            <person name="Jorgensen S.L."/>
            <person name="Zaremba-Niedzwiedzka K."/>
            <person name="Martijn J."/>
            <person name="Lind A.E."/>
            <person name="van Eijk R."/>
            <person name="Schleper C."/>
            <person name="Guy L."/>
            <person name="Ettema T.J."/>
        </authorList>
    </citation>
    <scope>NUCLEOTIDE SEQUENCE</scope>
</reference>
<evidence type="ECO:0000313" key="2">
    <source>
        <dbReference type="EMBL" id="KKL27719.1"/>
    </source>
</evidence>
<name>A0A0F9C0P7_9ZZZZ</name>
<dbReference type="AlphaFoldDB" id="A0A0F9C0P7"/>
<protein>
    <submittedName>
        <fullName evidence="2">Uncharacterized protein</fullName>
    </submittedName>
</protein>
<keyword evidence="1" id="KW-0812">Transmembrane</keyword>
<evidence type="ECO:0000256" key="1">
    <source>
        <dbReference type="SAM" id="Phobius"/>
    </source>
</evidence>
<dbReference type="EMBL" id="LAZR01035361">
    <property type="protein sequence ID" value="KKL27719.1"/>
    <property type="molecule type" value="Genomic_DNA"/>
</dbReference>
<comment type="caution">
    <text evidence="2">The sequence shown here is derived from an EMBL/GenBank/DDBJ whole genome shotgun (WGS) entry which is preliminary data.</text>
</comment>
<feature type="transmembrane region" description="Helical" evidence="1">
    <location>
        <begin position="30"/>
        <end position="49"/>
    </location>
</feature>